<evidence type="ECO:0000313" key="3">
    <source>
        <dbReference type="WBParaSite" id="nRc.2.0.1.t06520-RA"/>
    </source>
</evidence>
<evidence type="ECO:0000313" key="2">
    <source>
        <dbReference type="Proteomes" id="UP000887565"/>
    </source>
</evidence>
<accession>A0A915HXH5</accession>
<reference evidence="3" key="1">
    <citation type="submission" date="2022-11" db="UniProtKB">
        <authorList>
            <consortium name="WormBaseParasite"/>
        </authorList>
    </citation>
    <scope>IDENTIFICATION</scope>
</reference>
<organism evidence="2 3">
    <name type="scientific">Romanomermis culicivorax</name>
    <name type="common">Nematode worm</name>
    <dbReference type="NCBI Taxonomy" id="13658"/>
    <lineage>
        <taxon>Eukaryota</taxon>
        <taxon>Metazoa</taxon>
        <taxon>Ecdysozoa</taxon>
        <taxon>Nematoda</taxon>
        <taxon>Enoplea</taxon>
        <taxon>Dorylaimia</taxon>
        <taxon>Mermithida</taxon>
        <taxon>Mermithoidea</taxon>
        <taxon>Mermithidae</taxon>
        <taxon>Romanomermis</taxon>
    </lineage>
</organism>
<protein>
    <submittedName>
        <fullName evidence="3">Uncharacterized protein</fullName>
    </submittedName>
</protein>
<keyword evidence="2" id="KW-1185">Reference proteome</keyword>
<dbReference type="WBParaSite" id="nRc.2.0.1.t06520-RA">
    <property type="protein sequence ID" value="nRc.2.0.1.t06520-RA"/>
    <property type="gene ID" value="nRc.2.0.1.g06520"/>
</dbReference>
<sequence>MTTVIFKFLWLICVAVEVCNQVATQKTVTQVVQPSKVDSVQHGSPGTAAPKVTNAAKTVRLVTKGTT</sequence>
<keyword evidence="1" id="KW-0732">Signal</keyword>
<feature type="signal peptide" evidence="1">
    <location>
        <begin position="1"/>
        <end position="15"/>
    </location>
</feature>
<dbReference type="AlphaFoldDB" id="A0A915HXH5"/>
<proteinExistence type="predicted"/>
<dbReference type="Proteomes" id="UP000887565">
    <property type="component" value="Unplaced"/>
</dbReference>
<evidence type="ECO:0000256" key="1">
    <source>
        <dbReference type="SAM" id="SignalP"/>
    </source>
</evidence>
<feature type="chain" id="PRO_5037448596" evidence="1">
    <location>
        <begin position="16"/>
        <end position="67"/>
    </location>
</feature>
<name>A0A915HXH5_ROMCU</name>